<keyword evidence="2" id="KW-1185">Reference proteome</keyword>
<name>A0A8J2ZJR1_9RHOB</name>
<organism evidence="1 2">
    <name type="scientific">Salipiger pallidus</name>
    <dbReference type="NCBI Taxonomy" id="1775170"/>
    <lineage>
        <taxon>Bacteria</taxon>
        <taxon>Pseudomonadati</taxon>
        <taxon>Pseudomonadota</taxon>
        <taxon>Alphaproteobacteria</taxon>
        <taxon>Rhodobacterales</taxon>
        <taxon>Roseobacteraceae</taxon>
        <taxon>Salipiger</taxon>
    </lineage>
</organism>
<protein>
    <submittedName>
        <fullName evidence="1">Uncharacterized protein</fullName>
    </submittedName>
</protein>
<gene>
    <name evidence="1" type="ORF">GCM10011415_21670</name>
</gene>
<dbReference type="Pfam" id="PF21810">
    <property type="entry name" value="DUF6880"/>
    <property type="match status" value="1"/>
</dbReference>
<comment type="caution">
    <text evidence="1">The sequence shown here is derived from an EMBL/GenBank/DDBJ whole genome shotgun (WGS) entry which is preliminary data.</text>
</comment>
<evidence type="ECO:0000313" key="1">
    <source>
        <dbReference type="EMBL" id="GGG73103.1"/>
    </source>
</evidence>
<dbReference type="EMBL" id="BMJV01000004">
    <property type="protein sequence ID" value="GGG73103.1"/>
    <property type="molecule type" value="Genomic_DNA"/>
</dbReference>
<evidence type="ECO:0000313" key="2">
    <source>
        <dbReference type="Proteomes" id="UP000617145"/>
    </source>
</evidence>
<dbReference type="RefSeq" id="WP_188790250.1">
    <property type="nucleotide sequence ID" value="NZ_BMJV01000004.1"/>
</dbReference>
<dbReference type="InterPro" id="IPR049245">
    <property type="entry name" value="DUF6880"/>
</dbReference>
<accession>A0A8J2ZJR1</accession>
<reference evidence="1" key="2">
    <citation type="submission" date="2020-09" db="EMBL/GenBank/DDBJ databases">
        <authorList>
            <person name="Sun Q."/>
            <person name="Zhou Y."/>
        </authorList>
    </citation>
    <scope>NUCLEOTIDE SEQUENCE</scope>
    <source>
        <strain evidence="1">CGMCC 1.15762</strain>
    </source>
</reference>
<dbReference type="AlphaFoldDB" id="A0A8J2ZJR1"/>
<sequence length="478" mass="52973">MAGKALNKKNLLDLGADTLADLLLEAVKGDAARQRRVRMALSADLGPEALKADVRKRFAAIRRGRSYISRKAQRTLAKELTDLGQIIDQRIRPEDADAAFELYWALLHLGEGIHERTDDSQGTIRDVMAEVMAAIRRLAPRMESAPEALAETVFEALLGDDYGTFDSAVQALAEALGPEGLGHLKQLAEAACEAPLTEADLGRYDFITDRDTRMSRALAGRNRVSEMILQDIADAEGDVDGWMVQYTSDQLTNPEIAPLAARRLLSAGRPEDALRLVEAALPGETADPWDDTPELDAVHFACLEALGRRQELRDALWQRFERRLCPDALRGHLKTLPDFEDIEAEDAARRIVLDYRPVEKALAYCLQAPDLGLAAELIDARWEDIDGDAYEIQTPLADALYAAHPLAAVLLWRAMIDFALNRARAGRYVHAARHLQACAAADADILDYGMHLAHEDYAEGLRRRHGGKTAFWDRQSVN</sequence>
<reference evidence="1" key="1">
    <citation type="journal article" date="2014" name="Int. J. Syst. Evol. Microbiol.">
        <title>Complete genome sequence of Corynebacterium casei LMG S-19264T (=DSM 44701T), isolated from a smear-ripened cheese.</title>
        <authorList>
            <consortium name="US DOE Joint Genome Institute (JGI-PGF)"/>
            <person name="Walter F."/>
            <person name="Albersmeier A."/>
            <person name="Kalinowski J."/>
            <person name="Ruckert C."/>
        </authorList>
    </citation>
    <scope>NUCLEOTIDE SEQUENCE</scope>
    <source>
        <strain evidence="1">CGMCC 1.15762</strain>
    </source>
</reference>
<proteinExistence type="predicted"/>
<dbReference type="Proteomes" id="UP000617145">
    <property type="component" value="Unassembled WGS sequence"/>
</dbReference>